<dbReference type="InterPro" id="IPR043137">
    <property type="entry name" value="GGT_ssub_C"/>
</dbReference>
<organism evidence="1">
    <name type="scientific">marine metagenome</name>
    <dbReference type="NCBI Taxonomy" id="408172"/>
    <lineage>
        <taxon>unclassified sequences</taxon>
        <taxon>metagenomes</taxon>
        <taxon>ecological metagenomes</taxon>
    </lineage>
</organism>
<dbReference type="EMBL" id="UINC01021664">
    <property type="protein sequence ID" value="SVA89700.1"/>
    <property type="molecule type" value="Genomic_DNA"/>
</dbReference>
<name>A0A381ZKD0_9ZZZZ</name>
<dbReference type="InterPro" id="IPR052896">
    <property type="entry name" value="GGT-like_enzyme"/>
</dbReference>
<dbReference type="GO" id="GO:0006751">
    <property type="term" value="P:glutathione catabolic process"/>
    <property type="evidence" value="ECO:0007669"/>
    <property type="project" value="InterPro"/>
</dbReference>
<dbReference type="GO" id="GO:0036374">
    <property type="term" value="F:glutathione hydrolase activity"/>
    <property type="evidence" value="ECO:0007669"/>
    <property type="project" value="InterPro"/>
</dbReference>
<dbReference type="PANTHER" id="PTHR43881">
    <property type="entry name" value="GAMMA-GLUTAMYLTRANSPEPTIDASE (AFU_ORTHOLOGUE AFUA_4G13580)"/>
    <property type="match status" value="1"/>
</dbReference>
<dbReference type="PANTHER" id="PTHR43881:SF1">
    <property type="entry name" value="GAMMA-GLUTAMYLTRANSPEPTIDASE (AFU_ORTHOLOGUE AFUA_4G13580)"/>
    <property type="match status" value="1"/>
</dbReference>
<dbReference type="InterPro" id="IPR043138">
    <property type="entry name" value="GGT_lsub"/>
</dbReference>
<protein>
    <recommendedName>
        <fullName evidence="2">Gamma-glutamyltransferase</fullName>
    </recommendedName>
</protein>
<sequence length="572" mass="61523">MVQSPHGVNFESNRPVVMGRNGMVCAGQPLAAQAGMAILQKGGNAVDAAIATAAALNVVEPNMSGVGGDGYIMIYNKVQNKIDICNATGAAPYATDLAWYQANGIPQKGIMSFSVPGLVDGWMAAHKKYGSLKLSELFSAAIDLADNGFPVSHVLAKVIAGDSILQEFPTSQAIFAPGGKPLLPGQIIHQKDLAKTFQAIVDGGRDAFYQGEIAKAMVKFCQEQGGLLTMKDLADCRSRWQEPISTTYKGHTVYEAPPNSSGHVLLQELNMLEQFDLKSLGCSTAESIHMMVEAKKLAFIDREAYMADPDHTDVPTIGLISKEYAKERAKLIDLNRASDPTHGDPWVFQSGFSGAGRVAAGAIQEEDTTCFVIVDRWGNAVCQLQSIQSSMGSSIVAGDTGILLNNRMTYWHLDPNHVDCLQPGKRVRHTMNPVMVFNGDGPASMGKTSGDGELALVCGTPGADTQVQTNMQVITHLIDFGMTVAEAVEAPRWRNSHSPTESNVPHTCDNLLHMESRFGPDVRKSLESKGHQLSMMADWGAQGSEMMIQVDSETGTLHGAADPRRDGYTIGW</sequence>
<accession>A0A381ZKD0</accession>
<dbReference type="PRINTS" id="PR01210">
    <property type="entry name" value="GGTRANSPTASE"/>
</dbReference>
<evidence type="ECO:0000313" key="1">
    <source>
        <dbReference type="EMBL" id="SVA89700.1"/>
    </source>
</evidence>
<dbReference type="AlphaFoldDB" id="A0A381ZKD0"/>
<dbReference type="Gene3D" id="3.60.20.40">
    <property type="match status" value="1"/>
</dbReference>
<reference evidence="1" key="1">
    <citation type="submission" date="2018-05" db="EMBL/GenBank/DDBJ databases">
        <authorList>
            <person name="Lanie J.A."/>
            <person name="Ng W.-L."/>
            <person name="Kazmierczak K.M."/>
            <person name="Andrzejewski T.M."/>
            <person name="Davidsen T.M."/>
            <person name="Wayne K.J."/>
            <person name="Tettelin H."/>
            <person name="Glass J.I."/>
            <person name="Rusch D."/>
            <person name="Podicherti R."/>
            <person name="Tsui H.-C.T."/>
            <person name="Winkler M.E."/>
        </authorList>
    </citation>
    <scope>NUCLEOTIDE SEQUENCE</scope>
</reference>
<evidence type="ECO:0008006" key="2">
    <source>
        <dbReference type="Google" id="ProtNLM"/>
    </source>
</evidence>
<dbReference type="SUPFAM" id="SSF56235">
    <property type="entry name" value="N-terminal nucleophile aminohydrolases (Ntn hydrolases)"/>
    <property type="match status" value="1"/>
</dbReference>
<dbReference type="NCBIfam" id="TIGR00066">
    <property type="entry name" value="g_glut_trans"/>
    <property type="match status" value="1"/>
</dbReference>
<dbReference type="InterPro" id="IPR029055">
    <property type="entry name" value="Ntn_hydrolases_N"/>
</dbReference>
<dbReference type="InterPro" id="IPR000101">
    <property type="entry name" value="GGT_peptidase"/>
</dbReference>
<proteinExistence type="predicted"/>
<gene>
    <name evidence="1" type="ORF">METZ01_LOCUS142554</name>
</gene>
<dbReference type="Pfam" id="PF01019">
    <property type="entry name" value="G_glu_transpept"/>
    <property type="match status" value="1"/>
</dbReference>
<dbReference type="Gene3D" id="1.10.246.130">
    <property type="match status" value="1"/>
</dbReference>